<evidence type="ECO:0000313" key="2">
    <source>
        <dbReference type="EMBL" id="KAG0008615.1"/>
    </source>
</evidence>
<organism evidence="2 3">
    <name type="scientific">Entomortierella chlamydospora</name>
    <dbReference type="NCBI Taxonomy" id="101097"/>
    <lineage>
        <taxon>Eukaryota</taxon>
        <taxon>Fungi</taxon>
        <taxon>Fungi incertae sedis</taxon>
        <taxon>Mucoromycota</taxon>
        <taxon>Mortierellomycotina</taxon>
        <taxon>Mortierellomycetes</taxon>
        <taxon>Mortierellales</taxon>
        <taxon>Mortierellaceae</taxon>
        <taxon>Entomortierella</taxon>
    </lineage>
</organism>
<comment type="caution">
    <text evidence="2">The sequence shown here is derived from an EMBL/GenBank/DDBJ whole genome shotgun (WGS) entry which is preliminary data.</text>
</comment>
<sequence length="376" mass="40651">MVRSFIYTAALAATALFISTSQAVPVHRRGYGQTAALISEDQFCIFLPPERGGNIADNEDRAVAFCNVPIESAPNAGTIPRGLIKSLHFVKNNNEGWVQITGRLDPSAYGISSDDQGGQYDMRAPVGARYSGYNAFVQITEPDSGIYCLRVCKNKSDCPVNKSEYGCEAVIGLRSNDQQDSTTVSFTLHKATNLKSLKAIMVKSFIYTAALAATALFISTSQAVPVHRRDYGQTAALISADQYCIFLPPDRGGNIADNEDRAVAFCNVPIESAPKAGIIPKGLIQSLHFVENTEREWVQITGRLDPSAYGLSSDDEGGQYDMRAPVGAKYSGYNAFVQITEPDSGIYCLRVCKNKSDCPVNKSEDGCEAVLGGDYS</sequence>
<protein>
    <submittedName>
        <fullName evidence="2">Uncharacterized protein</fullName>
    </submittedName>
</protein>
<evidence type="ECO:0000256" key="1">
    <source>
        <dbReference type="SAM" id="SignalP"/>
    </source>
</evidence>
<name>A0A9P6MPF8_9FUNG</name>
<dbReference type="AlphaFoldDB" id="A0A9P6MPF8"/>
<gene>
    <name evidence="2" type="ORF">BGZ80_003251</name>
</gene>
<reference evidence="2" key="1">
    <citation type="journal article" date="2020" name="Fungal Divers.">
        <title>Resolving the Mortierellaceae phylogeny through synthesis of multi-gene phylogenetics and phylogenomics.</title>
        <authorList>
            <person name="Vandepol N."/>
            <person name="Liber J."/>
            <person name="Desiro A."/>
            <person name="Na H."/>
            <person name="Kennedy M."/>
            <person name="Barry K."/>
            <person name="Grigoriev I.V."/>
            <person name="Miller A.N."/>
            <person name="O'Donnell K."/>
            <person name="Stajich J.E."/>
            <person name="Bonito G."/>
        </authorList>
    </citation>
    <scope>NUCLEOTIDE SEQUENCE</scope>
    <source>
        <strain evidence="2">NRRL 2769</strain>
    </source>
</reference>
<accession>A0A9P6MPF8</accession>
<feature type="chain" id="PRO_5040494292" evidence="1">
    <location>
        <begin position="24"/>
        <end position="376"/>
    </location>
</feature>
<feature type="signal peptide" evidence="1">
    <location>
        <begin position="1"/>
        <end position="23"/>
    </location>
</feature>
<evidence type="ECO:0000313" key="3">
    <source>
        <dbReference type="Proteomes" id="UP000703661"/>
    </source>
</evidence>
<proteinExistence type="predicted"/>
<keyword evidence="3" id="KW-1185">Reference proteome</keyword>
<keyword evidence="1" id="KW-0732">Signal</keyword>
<dbReference type="EMBL" id="JAAAID010001851">
    <property type="protein sequence ID" value="KAG0008615.1"/>
    <property type="molecule type" value="Genomic_DNA"/>
</dbReference>
<dbReference type="Proteomes" id="UP000703661">
    <property type="component" value="Unassembled WGS sequence"/>
</dbReference>